<dbReference type="RefSeq" id="WP_257499054.1">
    <property type="nucleotide sequence ID" value="NZ_CP102382.1"/>
</dbReference>
<proteinExistence type="predicted"/>
<gene>
    <name evidence="2" type="ORF">NPX36_12500</name>
</gene>
<dbReference type="InterPro" id="IPR011990">
    <property type="entry name" value="TPR-like_helical_dom_sf"/>
</dbReference>
<dbReference type="SUPFAM" id="SSF48452">
    <property type="entry name" value="TPR-like"/>
    <property type="match status" value="3"/>
</dbReference>
<dbReference type="Gene3D" id="1.25.40.10">
    <property type="entry name" value="Tetratricopeptide repeat domain"/>
    <property type="match status" value="2"/>
</dbReference>
<keyword evidence="1" id="KW-0802">TPR repeat</keyword>
<name>A0ABY5NRD8_9FLAO</name>
<dbReference type="Pfam" id="PF13181">
    <property type="entry name" value="TPR_8"/>
    <property type="match status" value="4"/>
</dbReference>
<feature type="repeat" description="TPR" evidence="1">
    <location>
        <begin position="235"/>
        <end position="268"/>
    </location>
</feature>
<dbReference type="SMART" id="SM00028">
    <property type="entry name" value="TPR"/>
    <property type="match status" value="8"/>
</dbReference>
<accession>A0ABY5NRD8</accession>
<organism evidence="2 3">
    <name type="scientific">Paenimyroides aestuarii</name>
    <dbReference type="NCBI Taxonomy" id="2968490"/>
    <lineage>
        <taxon>Bacteria</taxon>
        <taxon>Pseudomonadati</taxon>
        <taxon>Bacteroidota</taxon>
        <taxon>Flavobacteriia</taxon>
        <taxon>Flavobacteriales</taxon>
        <taxon>Flavobacteriaceae</taxon>
        <taxon>Paenimyroides</taxon>
    </lineage>
</organism>
<protein>
    <submittedName>
        <fullName evidence="2">Tetratricopeptide repeat protein</fullName>
    </submittedName>
</protein>
<dbReference type="PANTHER" id="PTHR12558">
    <property type="entry name" value="CELL DIVISION CYCLE 16,23,27"/>
    <property type="match status" value="1"/>
</dbReference>
<keyword evidence="3" id="KW-1185">Reference proteome</keyword>
<dbReference type="PANTHER" id="PTHR12558:SF13">
    <property type="entry name" value="CELL DIVISION CYCLE PROTEIN 27 HOMOLOG"/>
    <property type="match status" value="1"/>
</dbReference>
<dbReference type="PROSITE" id="PS50005">
    <property type="entry name" value="TPR"/>
    <property type="match status" value="4"/>
</dbReference>
<sequence length="465" mass="55101">MFTNDEEDFFRMSISKFENMLKTNKVCFFDSEEFENIILHYLDSGKVNLSKKALKLGLEQHPNSIGLKLVQVELLVFEDKLDKAEKLLNEIQAIDPRNDEVYIQRATIFSKQGSHQKAIECLNIALQYTDDFADVYSLLGMEYLYIDEIVQAKDAFIKCLEHDVEDQTALYNVVYCYDFLDNNKEAIEFLEEFIDHSPYSEVAWHQLGRQFYITKDYRKAIEAFDFACIIDEKFTGAYIEKGKAYEKLKMYQQAINCYKDVLQIEDPSSYVYRRIGACYEHLKNLDKALKYYLKSVHEDPLMDKSWIAIADLYLKKNDFKKALQFVNKALGIDEHNYLYWRRFAIINKDLLFLEEAELGFRKAIEHGDAFLDTWLFWSDTLRLLENNNDSIQKLLKARDIFNDEYEIEYRLVGLYMLTDQTEKALYHLTNALALNYKNRTLLQDLFPTVWENEQVQNYIQNFNQE</sequence>
<evidence type="ECO:0000313" key="3">
    <source>
        <dbReference type="Proteomes" id="UP001317001"/>
    </source>
</evidence>
<reference evidence="2 3" key="1">
    <citation type="submission" date="2022-08" db="EMBL/GenBank/DDBJ databases">
        <title>Myroides zhujiangensis sp. nov., a novel bacterium isolated from sediment in the Pearl River Estuary.</title>
        <authorList>
            <person name="Cui L."/>
        </authorList>
    </citation>
    <scope>NUCLEOTIDE SEQUENCE [LARGE SCALE GENOMIC DNA]</scope>
    <source>
        <strain evidence="2 3">SCSIO 72103</strain>
    </source>
</reference>
<feature type="repeat" description="TPR" evidence="1">
    <location>
        <begin position="201"/>
        <end position="234"/>
    </location>
</feature>
<dbReference type="InterPro" id="IPR019734">
    <property type="entry name" value="TPR_rpt"/>
</dbReference>
<evidence type="ECO:0000313" key="2">
    <source>
        <dbReference type="EMBL" id="UUV21130.1"/>
    </source>
</evidence>
<feature type="repeat" description="TPR" evidence="1">
    <location>
        <begin position="303"/>
        <end position="336"/>
    </location>
</feature>
<dbReference type="EMBL" id="CP102382">
    <property type="protein sequence ID" value="UUV21130.1"/>
    <property type="molecule type" value="Genomic_DNA"/>
</dbReference>
<feature type="repeat" description="TPR" evidence="1">
    <location>
        <begin position="269"/>
        <end position="302"/>
    </location>
</feature>
<dbReference type="Proteomes" id="UP001317001">
    <property type="component" value="Chromosome"/>
</dbReference>
<evidence type="ECO:0000256" key="1">
    <source>
        <dbReference type="PROSITE-ProRule" id="PRU00339"/>
    </source>
</evidence>